<dbReference type="KEGG" id="cvn:111116985"/>
<name>A0A8B8C7P8_CRAVI</name>
<dbReference type="InterPro" id="IPR011042">
    <property type="entry name" value="6-blade_b-propeller_TolB-like"/>
</dbReference>
<proteinExistence type="predicted"/>
<evidence type="ECO:0000313" key="1">
    <source>
        <dbReference type="Proteomes" id="UP000694844"/>
    </source>
</evidence>
<keyword evidence="1" id="KW-1185">Reference proteome</keyword>
<evidence type="ECO:0000313" key="2">
    <source>
        <dbReference type="RefSeq" id="XP_022311753.1"/>
    </source>
</evidence>
<dbReference type="AlphaFoldDB" id="A0A8B8C7P8"/>
<dbReference type="SUPFAM" id="SSF63829">
    <property type="entry name" value="Calcium-dependent phosphotriesterase"/>
    <property type="match status" value="1"/>
</dbReference>
<protein>
    <submittedName>
        <fullName evidence="2">Uncharacterized protein LOC111116985</fullName>
    </submittedName>
</protein>
<accession>A0A8B8C7P8</accession>
<organism evidence="1 2">
    <name type="scientific">Crassostrea virginica</name>
    <name type="common">Eastern oyster</name>
    <dbReference type="NCBI Taxonomy" id="6565"/>
    <lineage>
        <taxon>Eukaryota</taxon>
        <taxon>Metazoa</taxon>
        <taxon>Spiralia</taxon>
        <taxon>Lophotrochozoa</taxon>
        <taxon>Mollusca</taxon>
        <taxon>Bivalvia</taxon>
        <taxon>Autobranchia</taxon>
        <taxon>Pteriomorphia</taxon>
        <taxon>Ostreida</taxon>
        <taxon>Ostreoidea</taxon>
        <taxon>Ostreidae</taxon>
        <taxon>Crassostrea</taxon>
    </lineage>
</organism>
<dbReference type="GeneID" id="111116985"/>
<gene>
    <name evidence="2" type="primary">LOC111116985</name>
</gene>
<reference evidence="2" key="1">
    <citation type="submission" date="2025-08" db="UniProtKB">
        <authorList>
            <consortium name="RefSeq"/>
        </authorList>
    </citation>
    <scope>IDENTIFICATION</scope>
    <source>
        <tissue evidence="2">Whole sample</tissue>
    </source>
</reference>
<dbReference type="Proteomes" id="UP000694844">
    <property type="component" value="Chromosome 10"/>
</dbReference>
<sequence>MKYDNNGKHIQTILHNDLSGSLYNPRYITENNNGDIVVSDWDRHAVMVMSGKGLHRFSYRGQYPQAVCTDALSHILVCYPLSRTIHILTQNGEFHTFLSTNQSTRIQDYRPYSLGYDLYSHCLWVGLSLHDNLLSVYRHINRHPAILDES</sequence>
<dbReference type="Gene3D" id="2.120.10.30">
    <property type="entry name" value="TolB, C-terminal domain"/>
    <property type="match status" value="1"/>
</dbReference>
<dbReference type="OrthoDB" id="6124272at2759"/>
<dbReference type="RefSeq" id="XP_022311753.1">
    <property type="nucleotide sequence ID" value="XM_022456045.1"/>
</dbReference>